<dbReference type="EMBL" id="LR746272">
    <property type="protein sequence ID" value="CAA7401716.1"/>
    <property type="molecule type" value="Genomic_DNA"/>
</dbReference>
<feature type="repeat" description="WD" evidence="3">
    <location>
        <begin position="313"/>
        <end position="354"/>
    </location>
</feature>
<sequence length="445" mass="49991">MAYHQKYDMEYVPADFFNMSEFEYDNSFENDPPADDDYGNDDAKPNTDTSALEFRNGKDIQGILWDRMNCTRDICRETRLKQYKNYESVLHSRAELEKECSPVEKNSIFYRFNFNTRAVKSTIMHFQLRNLVWATSKHDVYLMRNYSVIHWSAVLRRGKEVLNVAGQVSPPPPSTRNRRGPTGQPLSRVQISTMAVKDELMAVGGFQGELVCKRLDRPGVAFCSNLTTDENAITNAVDIYSSPSGSTRLMTANNDCQVRIFDVDDFSLLTKLSFPWSVNSASVSPDGKLAAVLGDTVDCLLADPQSGKVLHRLKGHLDYSFSSAWHPDGRVVVTGSQDTTCRVWDVRNPSRAMAVLRGRMGAIRGIKFTAEGRFMAAAEAVDFVHVFDCGAGYGRAQEIDFFGEIAGVSFSPDTEALFVGVADRTYGSLLEFRRTRPNHYLDSLF</sequence>
<keyword evidence="6" id="KW-1185">Reference proteome</keyword>
<name>A0A7I8KWM0_SPIIN</name>
<dbReference type="InterPro" id="IPR036322">
    <property type="entry name" value="WD40_repeat_dom_sf"/>
</dbReference>
<gene>
    <name evidence="5" type="ORF">SI8410_09012394</name>
</gene>
<reference evidence="5" key="1">
    <citation type="submission" date="2020-02" db="EMBL/GenBank/DDBJ databases">
        <authorList>
            <person name="Scholz U."/>
            <person name="Mascher M."/>
            <person name="Fiebig A."/>
        </authorList>
    </citation>
    <scope>NUCLEOTIDE SEQUENCE</scope>
</reference>
<dbReference type="Proteomes" id="UP000663760">
    <property type="component" value="Chromosome 9"/>
</dbReference>
<feature type="region of interest" description="Disordered" evidence="4">
    <location>
        <begin position="28"/>
        <end position="49"/>
    </location>
</feature>
<feature type="compositionally biased region" description="Acidic residues" evidence="4">
    <location>
        <begin position="28"/>
        <end position="40"/>
    </location>
</feature>
<dbReference type="Pfam" id="PF00400">
    <property type="entry name" value="WD40"/>
    <property type="match status" value="1"/>
</dbReference>
<feature type="region of interest" description="Disordered" evidence="4">
    <location>
        <begin position="165"/>
        <end position="185"/>
    </location>
</feature>
<dbReference type="PROSITE" id="PS50082">
    <property type="entry name" value="WD_REPEATS_2"/>
    <property type="match status" value="1"/>
</dbReference>
<dbReference type="PANTHER" id="PTHR43991:SF12">
    <property type="entry name" value="WD REPEAT PROTEIN (AFU_ORTHOLOGUE AFUA_8G05640)"/>
    <property type="match status" value="1"/>
</dbReference>
<dbReference type="SMART" id="SM00320">
    <property type="entry name" value="WD40"/>
    <property type="match status" value="3"/>
</dbReference>
<proteinExistence type="predicted"/>
<dbReference type="PROSITE" id="PS00678">
    <property type="entry name" value="WD_REPEATS_1"/>
    <property type="match status" value="1"/>
</dbReference>
<dbReference type="InterPro" id="IPR015943">
    <property type="entry name" value="WD40/YVTN_repeat-like_dom_sf"/>
</dbReference>
<dbReference type="SUPFAM" id="SSF50978">
    <property type="entry name" value="WD40 repeat-like"/>
    <property type="match status" value="1"/>
</dbReference>
<dbReference type="InterPro" id="IPR019775">
    <property type="entry name" value="WD40_repeat_CS"/>
</dbReference>
<protein>
    <submittedName>
        <fullName evidence="5">Uncharacterized protein</fullName>
    </submittedName>
</protein>
<dbReference type="InterPro" id="IPR001680">
    <property type="entry name" value="WD40_rpt"/>
</dbReference>
<evidence type="ECO:0000313" key="6">
    <source>
        <dbReference type="Proteomes" id="UP000663760"/>
    </source>
</evidence>
<dbReference type="PROSITE" id="PS50294">
    <property type="entry name" value="WD_REPEATS_REGION"/>
    <property type="match status" value="1"/>
</dbReference>
<dbReference type="FunFam" id="2.130.10.10:FF:000637">
    <property type="entry name" value="WD-40 repeat family protein"/>
    <property type="match status" value="1"/>
</dbReference>
<dbReference type="Gene3D" id="2.130.10.10">
    <property type="entry name" value="YVTN repeat-like/Quinoprotein amine dehydrogenase"/>
    <property type="match status" value="1"/>
</dbReference>
<keyword evidence="2" id="KW-0677">Repeat</keyword>
<dbReference type="PANTHER" id="PTHR43991">
    <property type="entry name" value="WD REPEAT PROTEIN (AFU_ORTHOLOGUE AFUA_8G05640)-RELATED"/>
    <property type="match status" value="1"/>
</dbReference>
<evidence type="ECO:0000256" key="4">
    <source>
        <dbReference type="SAM" id="MobiDB-lite"/>
    </source>
</evidence>
<accession>A0A7I8KWM0</accession>
<evidence type="ECO:0000313" key="5">
    <source>
        <dbReference type="EMBL" id="CAA7401716.1"/>
    </source>
</evidence>
<keyword evidence="1 3" id="KW-0853">WD repeat</keyword>
<evidence type="ECO:0000256" key="2">
    <source>
        <dbReference type="ARBA" id="ARBA00022737"/>
    </source>
</evidence>
<evidence type="ECO:0000256" key="1">
    <source>
        <dbReference type="ARBA" id="ARBA00022574"/>
    </source>
</evidence>
<dbReference type="AlphaFoldDB" id="A0A7I8KWM0"/>
<evidence type="ECO:0000256" key="3">
    <source>
        <dbReference type="PROSITE-ProRule" id="PRU00221"/>
    </source>
</evidence>
<organism evidence="5 6">
    <name type="scientific">Spirodela intermedia</name>
    <name type="common">Intermediate duckweed</name>
    <dbReference type="NCBI Taxonomy" id="51605"/>
    <lineage>
        <taxon>Eukaryota</taxon>
        <taxon>Viridiplantae</taxon>
        <taxon>Streptophyta</taxon>
        <taxon>Embryophyta</taxon>
        <taxon>Tracheophyta</taxon>
        <taxon>Spermatophyta</taxon>
        <taxon>Magnoliopsida</taxon>
        <taxon>Liliopsida</taxon>
        <taxon>Araceae</taxon>
        <taxon>Lemnoideae</taxon>
        <taxon>Spirodela</taxon>
    </lineage>
</organism>
<dbReference type="OrthoDB" id="20669at2759"/>